<sequence length="469" mass="51475">MNTVADIKDYVIADINLAAFGRKEIAIAETEMPGLMAIREEYAAIKPLKGARITGSLHMTIQTAVLIETLNDLGAEVRWASCNIFSTQDHAAAAIAAGGTPVFAVKGETLEQYWDYTHRIFEWADGGYTNMILDDGGDATLLLHLGTNAEKDVSLLSNPTSEEEICLFNSIKAKLAVDPTWYSTRLKHIRGVTEETTTGVHRLYQMHKEGRLAFPAINVNDSVTKSKFDNLYGCRESLVDAIKRATDVMIAGKVAVVAGYGDVGKGSAQALRALSAQVWVTEVDPICALQAAMEGYRVVTMDYAAEHADIFVTATGNYHVISHEHMAKMKDQAIVCNIGHFDNEIDVASLEKYEWDEIKPQVDHVIFPDGKKIILLAKGRLVNLGCGTGHPSYVMSSSFANQTIAQIELFSHPEQYPVGVYTLPKHLDEKVAVLQLKKLNAQLSTLTDQQAAYIGVSKNGPFKADSYRY</sequence>
<comment type="catalytic activity">
    <reaction evidence="5 8">
        <text>S-adenosyl-L-homocysteine + H2O = L-homocysteine + adenosine</text>
        <dbReference type="Rhea" id="RHEA:21708"/>
        <dbReference type="ChEBI" id="CHEBI:15377"/>
        <dbReference type="ChEBI" id="CHEBI:16335"/>
        <dbReference type="ChEBI" id="CHEBI:57856"/>
        <dbReference type="ChEBI" id="CHEBI:58199"/>
        <dbReference type="EC" id="3.13.2.1"/>
    </reaction>
</comment>
<dbReference type="PIRSF" id="PIRSF001109">
    <property type="entry name" value="Ad_hcy_hydrolase"/>
    <property type="match status" value="1"/>
</dbReference>
<dbReference type="UniPathway" id="UPA00314">
    <property type="reaction ID" value="UER00076"/>
</dbReference>
<comment type="similarity">
    <text evidence="1 5 9">Belongs to the adenosylhomocysteinase family.</text>
</comment>
<dbReference type="PROSITE" id="PS00738">
    <property type="entry name" value="ADOHCYASE_1"/>
    <property type="match status" value="1"/>
</dbReference>
<evidence type="ECO:0000256" key="6">
    <source>
        <dbReference type="PIRSR" id="PIRSR001109-1"/>
    </source>
</evidence>
<accession>A0A8D5JXM4</accession>
<feature type="binding site" evidence="5 7">
    <location>
        <begin position="196"/>
        <end position="198"/>
    </location>
    <ligand>
        <name>NAD(+)</name>
        <dbReference type="ChEBI" id="CHEBI:57540"/>
    </ligand>
</feature>
<evidence type="ECO:0000256" key="9">
    <source>
        <dbReference type="RuleBase" id="RU004166"/>
    </source>
</evidence>
<feature type="binding site" evidence="5">
    <location>
        <position position="317"/>
    </location>
    <ligand>
        <name>NAD(+)</name>
        <dbReference type="ChEBI" id="CHEBI:57540"/>
    </ligand>
</feature>
<dbReference type="NCBIfam" id="TIGR00936">
    <property type="entry name" value="ahcY"/>
    <property type="match status" value="1"/>
</dbReference>
<dbReference type="GO" id="GO:0005829">
    <property type="term" value="C:cytosol"/>
    <property type="evidence" value="ECO:0007669"/>
    <property type="project" value="TreeGrafter"/>
</dbReference>
<comment type="subcellular location">
    <subcellularLocation>
        <location evidence="5">Cytoplasm</location>
    </subcellularLocation>
</comment>
<dbReference type="PROSITE" id="PS00739">
    <property type="entry name" value="ADOHCYASE_2"/>
    <property type="match status" value="1"/>
</dbReference>
<dbReference type="GO" id="GO:0004013">
    <property type="term" value="F:adenosylhomocysteinase activity"/>
    <property type="evidence" value="ECO:0007669"/>
    <property type="project" value="UniProtKB-UniRule"/>
</dbReference>
<dbReference type="AlphaFoldDB" id="A0A8D5JXM4"/>
<evidence type="ECO:0000256" key="4">
    <source>
        <dbReference type="ARBA" id="ARBA00023027"/>
    </source>
</evidence>
<dbReference type="InterPro" id="IPR015878">
    <property type="entry name" value="Ado_hCys_hydrolase_NAD-bd"/>
</dbReference>
<dbReference type="SUPFAM" id="SSF52283">
    <property type="entry name" value="Formate/glycerate dehydrogenase catalytic domain-like"/>
    <property type="match status" value="1"/>
</dbReference>
<dbReference type="SUPFAM" id="SSF51735">
    <property type="entry name" value="NAD(P)-binding Rossmann-fold domains"/>
    <property type="match status" value="1"/>
</dbReference>
<dbReference type="Pfam" id="PF05221">
    <property type="entry name" value="AdoHcyase"/>
    <property type="match status" value="1"/>
</dbReference>
<dbReference type="GO" id="GO:0033353">
    <property type="term" value="P:S-adenosylmethionine cycle"/>
    <property type="evidence" value="ECO:0007669"/>
    <property type="project" value="TreeGrafter"/>
</dbReference>
<dbReference type="Gene3D" id="3.40.50.1480">
    <property type="entry name" value="Adenosylhomocysteinase-like"/>
    <property type="match status" value="1"/>
</dbReference>
<keyword evidence="4 5" id="KW-0520">NAD</keyword>
<feature type="binding site" evidence="7">
    <location>
        <position position="390"/>
    </location>
    <ligand>
        <name>NAD(+)</name>
        <dbReference type="ChEBI" id="CHEBI:57540"/>
    </ligand>
</feature>
<feature type="binding site" evidence="5">
    <location>
        <position position="230"/>
    </location>
    <ligand>
        <name>NAD(+)</name>
        <dbReference type="ChEBI" id="CHEBI:57540"/>
    </ligand>
</feature>
<evidence type="ECO:0000256" key="2">
    <source>
        <dbReference type="ARBA" id="ARBA00022563"/>
    </source>
</evidence>
<comment type="pathway">
    <text evidence="5 8">Amino-acid biosynthesis; L-homocysteine biosynthesis; L-homocysteine from S-adenosyl-L-homocysteine: step 1/1.</text>
</comment>
<dbReference type="PANTHER" id="PTHR23420">
    <property type="entry name" value="ADENOSYLHOMOCYSTEINASE"/>
    <property type="match status" value="1"/>
</dbReference>
<protein>
    <recommendedName>
        <fullName evidence="5">Adenosylhomocysteinase</fullName>
        <ecNumber evidence="5">3.13.2.1</ecNumber>
    </recommendedName>
    <alternativeName>
        <fullName evidence="5">S-adenosyl-L-homocysteine hydrolase</fullName>
        <shortName evidence="5">AdoHcyase</shortName>
    </alternativeName>
</protein>
<dbReference type="GO" id="GO:0006730">
    <property type="term" value="P:one-carbon metabolic process"/>
    <property type="evidence" value="ECO:0007669"/>
    <property type="project" value="UniProtKB-UniRule"/>
</dbReference>
<dbReference type="InterPro" id="IPR036291">
    <property type="entry name" value="NAD(P)-bd_dom_sf"/>
</dbReference>
<feature type="binding site" evidence="7">
    <location>
        <begin position="261"/>
        <end position="266"/>
    </location>
    <ligand>
        <name>NAD(+)</name>
        <dbReference type="ChEBI" id="CHEBI:57540"/>
    </ligand>
</feature>
<comment type="cofactor">
    <cofactor evidence="5 7 8">
        <name>NAD(+)</name>
        <dbReference type="ChEBI" id="CHEBI:57540"/>
    </cofactor>
    <text evidence="5 7 8">Binds 1 NAD(+) per subunit.</text>
</comment>
<feature type="binding site" evidence="5 7">
    <location>
        <position position="383"/>
    </location>
    <ligand>
        <name>NAD(+)</name>
        <dbReference type="ChEBI" id="CHEBI:57540"/>
    </ligand>
</feature>
<feature type="binding site" evidence="5 7">
    <location>
        <position position="282"/>
    </location>
    <ligand>
        <name>NAD(+)</name>
        <dbReference type="ChEBI" id="CHEBI:57540"/>
    </ligand>
</feature>
<feature type="binding site" evidence="5 6">
    <location>
        <position position="229"/>
    </location>
    <ligand>
        <name>substrate</name>
    </ligand>
</feature>
<gene>
    <name evidence="11" type="primary">acyH</name>
    <name evidence="5" type="synonym">ahcY</name>
    <name evidence="11" type="ORF">ZMTM_01510</name>
</gene>
<dbReference type="HAMAP" id="MF_00563">
    <property type="entry name" value="AdoHcyase"/>
    <property type="match status" value="1"/>
</dbReference>
<dbReference type="InterPro" id="IPR000043">
    <property type="entry name" value="Adenosylhomocysteinase-like"/>
</dbReference>
<dbReference type="RefSeq" id="WP_221764468.1">
    <property type="nucleotide sequence ID" value="NZ_AP024110.1"/>
</dbReference>
<evidence type="ECO:0000313" key="11">
    <source>
        <dbReference type="EMBL" id="BCM23892.1"/>
    </source>
</evidence>
<feature type="binding site" evidence="5 6">
    <location>
        <position position="195"/>
    </location>
    <ligand>
        <name>substrate</name>
    </ligand>
</feature>
<keyword evidence="5" id="KW-0963">Cytoplasm</keyword>
<dbReference type="PANTHER" id="PTHR23420:SF0">
    <property type="entry name" value="ADENOSYLHOMOCYSTEINASE"/>
    <property type="match status" value="1"/>
</dbReference>
<feature type="binding site" evidence="5 6">
    <location>
        <position position="225"/>
    </location>
    <ligand>
        <name>substrate</name>
    </ligand>
</feature>
<dbReference type="CDD" id="cd00401">
    <property type="entry name" value="SAHH"/>
    <property type="match status" value="1"/>
</dbReference>
<comment type="function">
    <text evidence="5">May play a key role in the regulation of the intracellular concentration of adenosylhomocysteine.</text>
</comment>
<dbReference type="Pfam" id="PF00670">
    <property type="entry name" value="AdoHcyase_NAD"/>
    <property type="match status" value="1"/>
</dbReference>
<organism evidence="11 12">
    <name type="scientific">Methyloradius palustris</name>
    <dbReference type="NCBI Taxonomy" id="2778876"/>
    <lineage>
        <taxon>Bacteria</taxon>
        <taxon>Pseudomonadati</taxon>
        <taxon>Pseudomonadota</taxon>
        <taxon>Betaproteobacteria</taxon>
        <taxon>Nitrosomonadales</taxon>
        <taxon>Methylophilaceae</taxon>
        <taxon>Methyloradius</taxon>
    </lineage>
</organism>
<dbReference type="SMART" id="SM00996">
    <property type="entry name" value="AdoHcyase"/>
    <property type="match status" value="1"/>
</dbReference>
<feature type="domain" description="S-adenosyl-L-homocysteine hydrolase NAD binding" evidence="10">
    <location>
        <begin position="230"/>
        <end position="389"/>
    </location>
</feature>
<evidence type="ECO:0000256" key="8">
    <source>
        <dbReference type="RuleBase" id="RU000548"/>
    </source>
</evidence>
<proteinExistence type="inferred from homology"/>
<name>A0A8D5JXM4_9PROT</name>
<dbReference type="EC" id="3.13.2.1" evidence="5"/>
<keyword evidence="2 5" id="KW-0554">One-carbon metabolism</keyword>
<dbReference type="NCBIfam" id="NF004005">
    <property type="entry name" value="PRK05476.2-3"/>
    <property type="match status" value="1"/>
</dbReference>
<dbReference type="Proteomes" id="UP000826722">
    <property type="component" value="Chromosome"/>
</dbReference>
<dbReference type="InterPro" id="IPR042172">
    <property type="entry name" value="Adenosylhomocyst_ase-like_sf"/>
</dbReference>
<dbReference type="GO" id="GO:0071269">
    <property type="term" value="P:L-homocysteine biosynthetic process"/>
    <property type="evidence" value="ECO:0007669"/>
    <property type="project" value="UniProtKB-UniRule"/>
</dbReference>
<evidence type="ECO:0000256" key="1">
    <source>
        <dbReference type="ARBA" id="ARBA00007122"/>
    </source>
</evidence>
<reference evidence="11" key="1">
    <citation type="journal article" date="2021" name="Arch. Microbiol.">
        <title>Methyloradius palustris gen. nov., sp. nov., a methanol-oxidizing bacterium isolated from snow.</title>
        <authorList>
            <person name="Miyadera T."/>
            <person name="Kojima H."/>
            <person name="Fukui M."/>
        </authorList>
    </citation>
    <scope>NUCLEOTIDE SEQUENCE</scope>
    <source>
        <strain evidence="11">Zm11</strain>
    </source>
</reference>
<evidence type="ECO:0000313" key="12">
    <source>
        <dbReference type="Proteomes" id="UP000826722"/>
    </source>
</evidence>
<feature type="binding site" evidence="5 6">
    <location>
        <position position="135"/>
    </location>
    <ligand>
        <name>substrate</name>
    </ligand>
</feature>
<evidence type="ECO:0000256" key="3">
    <source>
        <dbReference type="ARBA" id="ARBA00022801"/>
    </source>
</evidence>
<feature type="binding site" evidence="5 6">
    <location>
        <position position="60"/>
    </location>
    <ligand>
        <name>substrate</name>
    </ligand>
</feature>
<feature type="binding site" evidence="5 7">
    <location>
        <begin position="338"/>
        <end position="340"/>
    </location>
    <ligand>
        <name>NAD(+)</name>
        <dbReference type="ChEBI" id="CHEBI:57540"/>
    </ligand>
</feature>
<feature type="binding site" evidence="5">
    <location>
        <begin position="259"/>
        <end position="264"/>
    </location>
    <ligand>
        <name>NAD(+)</name>
        <dbReference type="ChEBI" id="CHEBI:57540"/>
    </ligand>
</feature>
<dbReference type="InterPro" id="IPR020082">
    <property type="entry name" value="S-Ado-L-homoCys_hydrolase_CS"/>
</dbReference>
<dbReference type="SMART" id="SM00997">
    <property type="entry name" value="AdoHcyase_NAD"/>
    <property type="match status" value="1"/>
</dbReference>
<keyword evidence="3 5" id="KW-0378">Hydrolase</keyword>
<evidence type="ECO:0000256" key="5">
    <source>
        <dbReference type="HAMAP-Rule" id="MF_00563"/>
    </source>
</evidence>
<evidence type="ECO:0000256" key="7">
    <source>
        <dbReference type="PIRSR" id="PIRSR001109-2"/>
    </source>
</evidence>
<dbReference type="KEGG" id="mpau:ZMTM_01510"/>
<dbReference type="Gene3D" id="3.40.50.720">
    <property type="entry name" value="NAD(P)-binding Rossmann-like Domain"/>
    <property type="match status" value="1"/>
</dbReference>
<keyword evidence="12" id="KW-1185">Reference proteome</keyword>
<evidence type="ECO:0000259" key="10">
    <source>
        <dbReference type="SMART" id="SM00997"/>
    </source>
</evidence>
<dbReference type="EMBL" id="AP024110">
    <property type="protein sequence ID" value="BCM23892.1"/>
    <property type="molecule type" value="Genomic_DNA"/>
</dbReference>
<dbReference type="FunFam" id="3.40.50.720:FF:000004">
    <property type="entry name" value="Adenosylhomocysteinase"/>
    <property type="match status" value="1"/>
</dbReference>